<dbReference type="Pfam" id="PF00144">
    <property type="entry name" value="Beta-lactamase"/>
    <property type="match status" value="1"/>
</dbReference>
<dbReference type="EMBL" id="JBGMEK010000006">
    <property type="protein sequence ID" value="MFA0810241.1"/>
    <property type="molecule type" value="Genomic_DNA"/>
</dbReference>
<proteinExistence type="predicted"/>
<accession>A0ABV4NVU3</accession>
<feature type="domain" description="Beta-lactamase-related" evidence="1">
    <location>
        <begin position="76"/>
        <end position="174"/>
    </location>
</feature>
<protein>
    <submittedName>
        <fullName evidence="2">Serine hydrolase domain-containing protein</fullName>
        <ecNumber evidence="2">3.-.-.-</ecNumber>
    </submittedName>
</protein>
<organism evidence="2 3">
    <name type="scientific">Microbulbifer epialgicus</name>
    <dbReference type="NCBI Taxonomy" id="393907"/>
    <lineage>
        <taxon>Bacteria</taxon>
        <taxon>Pseudomonadati</taxon>
        <taxon>Pseudomonadota</taxon>
        <taxon>Gammaproteobacteria</taxon>
        <taxon>Cellvibrionales</taxon>
        <taxon>Microbulbiferaceae</taxon>
        <taxon>Microbulbifer</taxon>
    </lineage>
</organism>
<dbReference type="RefSeq" id="WP_371837848.1">
    <property type="nucleotide sequence ID" value="NZ_JBGMEK010000006.1"/>
</dbReference>
<dbReference type="EC" id="3.-.-.-" evidence="2"/>
<gene>
    <name evidence="2" type="ORF">ACCI49_04850</name>
</gene>
<dbReference type="Gene3D" id="3.40.710.10">
    <property type="entry name" value="DD-peptidase/beta-lactamase superfamily"/>
    <property type="match status" value="1"/>
</dbReference>
<dbReference type="InterPro" id="IPR050789">
    <property type="entry name" value="Diverse_Enzym_Activities"/>
</dbReference>
<sequence length="201" mass="21862">MLSVSKISCLCGGRWIGDVFMCHRFILGVIAVFLIGCINQPSKLLEDDQAWKNRLGSSFTRQVDRKVELGMAALEVVPGLAVAIYTPDGIYTQGYGVSNIETAEPVSTDTAFYIASSTKPLTALAMSFLNQRGEINLDATLSDFAPGADFPKAVNPNQVTLRHLLSQSSGLVNHPIQIRSAFTGKSSPEILWELLSQTKQK</sequence>
<evidence type="ECO:0000313" key="2">
    <source>
        <dbReference type="EMBL" id="MFA0810241.1"/>
    </source>
</evidence>
<evidence type="ECO:0000259" key="1">
    <source>
        <dbReference type="Pfam" id="PF00144"/>
    </source>
</evidence>
<dbReference type="InterPro" id="IPR001466">
    <property type="entry name" value="Beta-lactam-related"/>
</dbReference>
<dbReference type="InterPro" id="IPR012338">
    <property type="entry name" value="Beta-lactam/transpept-like"/>
</dbReference>
<dbReference type="PANTHER" id="PTHR43283">
    <property type="entry name" value="BETA-LACTAMASE-RELATED"/>
    <property type="match status" value="1"/>
</dbReference>
<keyword evidence="3" id="KW-1185">Reference proteome</keyword>
<comment type="caution">
    <text evidence="2">The sequence shown here is derived from an EMBL/GenBank/DDBJ whole genome shotgun (WGS) entry which is preliminary data.</text>
</comment>
<name>A0ABV4NVU3_9GAMM</name>
<dbReference type="SUPFAM" id="SSF56601">
    <property type="entry name" value="beta-lactamase/transpeptidase-like"/>
    <property type="match status" value="1"/>
</dbReference>
<dbReference type="PANTHER" id="PTHR43283:SF3">
    <property type="entry name" value="BETA-LACTAMASE FAMILY PROTEIN (AFU_ORTHOLOGUE AFUA_5G07500)"/>
    <property type="match status" value="1"/>
</dbReference>
<keyword evidence="2" id="KW-0378">Hydrolase</keyword>
<dbReference type="GO" id="GO:0016787">
    <property type="term" value="F:hydrolase activity"/>
    <property type="evidence" value="ECO:0007669"/>
    <property type="project" value="UniProtKB-KW"/>
</dbReference>
<evidence type="ECO:0000313" key="3">
    <source>
        <dbReference type="Proteomes" id="UP001569428"/>
    </source>
</evidence>
<reference evidence="2 3" key="1">
    <citation type="submission" date="2024-08" db="EMBL/GenBank/DDBJ databases">
        <authorList>
            <person name="Ishaq N."/>
        </authorList>
    </citation>
    <scope>NUCLEOTIDE SEQUENCE [LARGE SCALE GENOMIC DNA]</scope>
    <source>
        <strain evidence="2 3">DSM 18651</strain>
    </source>
</reference>
<dbReference type="Proteomes" id="UP001569428">
    <property type="component" value="Unassembled WGS sequence"/>
</dbReference>